<keyword evidence="1" id="KW-1133">Transmembrane helix</keyword>
<dbReference type="OrthoDB" id="8925734at2"/>
<dbReference type="RefSeq" id="WP_133324270.1">
    <property type="nucleotide sequence ID" value="NZ_SMYL01000001.1"/>
</dbReference>
<evidence type="ECO:0000313" key="3">
    <source>
        <dbReference type="EMBL" id="TDK68019.1"/>
    </source>
</evidence>
<keyword evidence="4" id="KW-1185">Reference proteome</keyword>
<comment type="caution">
    <text evidence="3">The sequence shown here is derived from an EMBL/GenBank/DDBJ whole genome shotgun (WGS) entry which is preliminary data.</text>
</comment>
<feature type="domain" description="Type 4 fimbrial biogenesis protein PilX N-terminal" evidence="2">
    <location>
        <begin position="14"/>
        <end position="60"/>
    </location>
</feature>
<name>A0A4R5W4S5_9BURK</name>
<sequence>MMTHPSLTAKSKQQGVALIASLIIMLLMTILAISVFRSNNLLEKIAGNTREKQRALQSAQDALQYGEWWLQQSGSNLVPVPSCSATAVPTVIQVCPNNQDPGPTLANVSALKYFPYTPPNMASVTSGATGAIVKTGATINDVVYSSSPGFVIHYLGIVNSQKMFRVTAIGYGGGGGANGTQAIVQSIFLLGGSGAGATPTKNLGN</sequence>
<dbReference type="AlphaFoldDB" id="A0A4R5W4S5"/>
<keyword evidence="1" id="KW-0472">Membrane</keyword>
<dbReference type="Pfam" id="PF14341">
    <property type="entry name" value="PilX_N"/>
    <property type="match status" value="1"/>
</dbReference>
<protein>
    <submittedName>
        <fullName evidence="3">Pilus assembly protein PilX</fullName>
    </submittedName>
</protein>
<feature type="transmembrane region" description="Helical" evidence="1">
    <location>
        <begin position="15"/>
        <end position="36"/>
    </location>
</feature>
<evidence type="ECO:0000313" key="4">
    <source>
        <dbReference type="Proteomes" id="UP000294829"/>
    </source>
</evidence>
<evidence type="ECO:0000256" key="1">
    <source>
        <dbReference type="SAM" id="Phobius"/>
    </source>
</evidence>
<gene>
    <name evidence="3" type="ORF">E2I14_00215</name>
</gene>
<proteinExistence type="predicted"/>
<keyword evidence="1" id="KW-0812">Transmembrane</keyword>
<reference evidence="3 4" key="1">
    <citation type="submission" date="2019-03" db="EMBL/GenBank/DDBJ databases">
        <title>Sapientia aquatica gen. nov., sp. nov., isolated from a crater lake.</title>
        <authorList>
            <person name="Felfoldi T."/>
            <person name="Szabo A."/>
            <person name="Toth E."/>
            <person name="Schumann P."/>
            <person name="Keki Z."/>
            <person name="Marialigeti K."/>
            <person name="Mathe I."/>
        </authorList>
    </citation>
    <scope>NUCLEOTIDE SEQUENCE [LARGE SCALE GENOMIC DNA]</scope>
    <source>
        <strain evidence="3 4">SA-152</strain>
    </source>
</reference>
<dbReference type="InterPro" id="IPR025746">
    <property type="entry name" value="PilX_N_dom"/>
</dbReference>
<organism evidence="3 4">
    <name type="scientific">Sapientia aquatica</name>
    <dbReference type="NCBI Taxonomy" id="1549640"/>
    <lineage>
        <taxon>Bacteria</taxon>
        <taxon>Pseudomonadati</taxon>
        <taxon>Pseudomonadota</taxon>
        <taxon>Betaproteobacteria</taxon>
        <taxon>Burkholderiales</taxon>
        <taxon>Oxalobacteraceae</taxon>
        <taxon>Sapientia</taxon>
    </lineage>
</organism>
<dbReference type="Proteomes" id="UP000294829">
    <property type="component" value="Unassembled WGS sequence"/>
</dbReference>
<evidence type="ECO:0000259" key="2">
    <source>
        <dbReference type="Pfam" id="PF14341"/>
    </source>
</evidence>
<accession>A0A4R5W4S5</accession>
<dbReference type="EMBL" id="SMYL01000001">
    <property type="protein sequence ID" value="TDK68019.1"/>
    <property type="molecule type" value="Genomic_DNA"/>
</dbReference>